<dbReference type="InterPro" id="IPR016024">
    <property type="entry name" value="ARM-type_fold"/>
</dbReference>
<keyword evidence="1" id="KW-0472">Membrane</keyword>
<comment type="caution">
    <text evidence="2">The sequence shown here is derived from an EMBL/GenBank/DDBJ whole genome shotgun (WGS) entry which is preliminary data.</text>
</comment>
<dbReference type="SUPFAM" id="SSF48452">
    <property type="entry name" value="TPR-like"/>
    <property type="match status" value="1"/>
</dbReference>
<sequence length="322" mass="36335">MKLWLTLQTITFEIASFYLVYAEPMTLERWGAFATTHAIACASFTGICWLLLPNHYKSPALPAISFLFLFNYFIPLIGMIGTSCSLLVALYLPRPQSQVTWEECEKAPLPQNPGDAIDTQFGAGALRELLLHNTDPERRALAVTAIRQLPRQHAVPLLQLALKDLTDDVRLLAYASLESIETQINESIALFKKQYDRKPTAKKAHEVAQQYWELCYLGIAEGILRQHYLEAAEQWLMLSLEKHTTASAHLLLGRVLLDLNRPQDAMVSLQAALNGGLLLRQVAPYLAEAAYINGDYDTAREYIAYFPEQKGERLSQIKELWG</sequence>
<proteinExistence type="predicted"/>
<evidence type="ECO:0008006" key="4">
    <source>
        <dbReference type="Google" id="ProtNLM"/>
    </source>
</evidence>
<protein>
    <recommendedName>
        <fullName evidence="4">Extracellular Matrix protein PelE</fullName>
    </recommendedName>
</protein>
<feature type="transmembrane region" description="Helical" evidence="1">
    <location>
        <begin position="64"/>
        <end position="92"/>
    </location>
</feature>
<dbReference type="PATRIC" id="fig|754436.4.peg.1402"/>
<evidence type="ECO:0000313" key="3">
    <source>
        <dbReference type="Proteomes" id="UP000036426"/>
    </source>
</evidence>
<dbReference type="OrthoDB" id="5393896at2"/>
<gene>
    <name evidence="2" type="ORF">ABT58_06555</name>
</gene>
<name>A0A0J1GQK5_9GAMM</name>
<feature type="transmembrane region" description="Helical" evidence="1">
    <location>
        <begin position="32"/>
        <end position="52"/>
    </location>
</feature>
<dbReference type="SUPFAM" id="SSF48371">
    <property type="entry name" value="ARM repeat"/>
    <property type="match status" value="1"/>
</dbReference>
<dbReference type="Proteomes" id="UP000036426">
    <property type="component" value="Unassembled WGS sequence"/>
</dbReference>
<dbReference type="RefSeq" id="WP_047873494.1">
    <property type="nucleotide sequence ID" value="NZ_BMYC01000001.1"/>
</dbReference>
<reference evidence="2 3" key="1">
    <citation type="submission" date="2015-05" db="EMBL/GenBank/DDBJ databases">
        <title>Photobacterium galathea sp. nov.</title>
        <authorList>
            <person name="Machado H."/>
            <person name="Gram L."/>
        </authorList>
    </citation>
    <scope>NUCLEOTIDE SEQUENCE [LARGE SCALE GENOMIC DNA]</scope>
    <source>
        <strain evidence="2 3">DSM 25995</strain>
    </source>
</reference>
<keyword evidence="3" id="KW-1185">Reference proteome</keyword>
<keyword evidence="1" id="KW-1133">Transmembrane helix</keyword>
<dbReference type="EMBL" id="LDOV01000010">
    <property type="protein sequence ID" value="KLV02040.1"/>
    <property type="molecule type" value="Genomic_DNA"/>
</dbReference>
<dbReference type="Gene3D" id="1.25.10.10">
    <property type="entry name" value="Leucine-rich Repeat Variant"/>
    <property type="match status" value="1"/>
</dbReference>
<dbReference type="AlphaFoldDB" id="A0A0J1GQK5"/>
<accession>A0A0J1GQK5</accession>
<keyword evidence="1" id="KW-0812">Transmembrane</keyword>
<evidence type="ECO:0000313" key="2">
    <source>
        <dbReference type="EMBL" id="KLV02040.1"/>
    </source>
</evidence>
<evidence type="ECO:0000256" key="1">
    <source>
        <dbReference type="SAM" id="Phobius"/>
    </source>
</evidence>
<organism evidence="2 3">
    <name type="scientific">Photobacterium aphoticum</name>
    <dbReference type="NCBI Taxonomy" id="754436"/>
    <lineage>
        <taxon>Bacteria</taxon>
        <taxon>Pseudomonadati</taxon>
        <taxon>Pseudomonadota</taxon>
        <taxon>Gammaproteobacteria</taxon>
        <taxon>Vibrionales</taxon>
        <taxon>Vibrionaceae</taxon>
        <taxon>Photobacterium</taxon>
    </lineage>
</organism>
<dbReference type="InterPro" id="IPR011990">
    <property type="entry name" value="TPR-like_helical_dom_sf"/>
</dbReference>
<dbReference type="InterPro" id="IPR011989">
    <property type="entry name" value="ARM-like"/>
</dbReference>